<evidence type="ECO:0000256" key="2">
    <source>
        <dbReference type="ARBA" id="ARBA00002451"/>
    </source>
</evidence>
<sequence>MKLSWIVASGFIQVCFAAARSNFKIHEQRQNVPSEFSKTREGDASAPVNARIALKQNNIESAETLIHELSNPDSPKFGHYLSPEEITNLFASSNETIDSVRQWLITSGVPSGSIQVPPSKTWIHFNTTVGELGQLLQTQYHEYTSRNSKGVYLGTESYSLPKNISPLVDFILPATSFTQIPRPAVFMNKLQSNVTVDPDSLETCDKNITPKCIRALYGIPVATLKDKSNALGVFETDDMSHSQEDIDQFYRDMKLDIPQGFGPETVSINGGIGPVPQKDAGVEADLDMQIAQPLIYPQKILNYQVKYSYSNTTNFNYVFNDFLDAFSGPFCKDNGDEGSGKECNKLAIPHVLSISWGVREDPSLVSFHKRQCTEWMKLGLAGTSVFVSSSDWGAQDGNQCYGSRHDIFVPNGVCTCPYITGVGGTLLPEGRKIGDNETASKSYASGGGFSNIFPVPAWQKTAVSNYFSKHAPSYEYYNITDGKVPDSGHGIYNRGGRGFPDISATSENGYTIYRGEYSSGSGTSMATPIVASMFNLINEERLKAGKPSLGFINPALYKLFEKGGFYNDITEGDQFTRLGYNCETIGGFSAVPGWDPVTGVGTPKYGAIRDYFVNL</sequence>
<dbReference type="CDD" id="cd11377">
    <property type="entry name" value="Pro-peptidase_S53"/>
    <property type="match status" value="1"/>
</dbReference>
<dbReference type="SMART" id="SM00944">
    <property type="entry name" value="Pro-kuma_activ"/>
    <property type="match status" value="1"/>
</dbReference>
<evidence type="ECO:0000256" key="7">
    <source>
        <dbReference type="ARBA" id="ARBA00022801"/>
    </source>
</evidence>
<dbReference type="GO" id="GO:0005576">
    <property type="term" value="C:extracellular region"/>
    <property type="evidence" value="ECO:0007669"/>
    <property type="project" value="UniProtKB-SubCell"/>
</dbReference>
<evidence type="ECO:0000256" key="3">
    <source>
        <dbReference type="ARBA" id="ARBA00004239"/>
    </source>
</evidence>
<dbReference type="CDD" id="cd04056">
    <property type="entry name" value="Peptidases_S53"/>
    <property type="match status" value="1"/>
</dbReference>
<dbReference type="Pfam" id="PF00082">
    <property type="entry name" value="Peptidase_S8"/>
    <property type="match status" value="1"/>
</dbReference>
<feature type="binding site" evidence="11">
    <location>
        <position position="595"/>
    </location>
    <ligand>
        <name>Ca(2+)</name>
        <dbReference type="ChEBI" id="CHEBI:29108"/>
    </ligand>
</feature>
<dbReference type="AlphaFoldDB" id="A0A0A2VHA5"/>
<evidence type="ECO:0000313" key="14">
    <source>
        <dbReference type="EMBL" id="KGQ07241.1"/>
    </source>
</evidence>
<evidence type="ECO:0000256" key="8">
    <source>
        <dbReference type="ARBA" id="ARBA00022825"/>
    </source>
</evidence>
<feature type="active site" description="Charge relay system" evidence="11">
    <location>
        <position position="524"/>
    </location>
</feature>
<dbReference type="GO" id="GO:0004252">
    <property type="term" value="F:serine-type endopeptidase activity"/>
    <property type="evidence" value="ECO:0007669"/>
    <property type="project" value="UniProtKB-UniRule"/>
</dbReference>
<feature type="chain" id="PRO_5001995600" description="tripeptidyl-peptidase II" evidence="12">
    <location>
        <begin position="18"/>
        <end position="615"/>
    </location>
</feature>
<evidence type="ECO:0000256" key="11">
    <source>
        <dbReference type="PROSITE-ProRule" id="PRU01032"/>
    </source>
</evidence>
<evidence type="ECO:0000259" key="13">
    <source>
        <dbReference type="PROSITE" id="PS51695"/>
    </source>
</evidence>
<dbReference type="STRING" id="1245745.A0A0A2VHA5"/>
<feature type="active site" description="Charge relay system" evidence="11">
    <location>
        <position position="287"/>
    </location>
</feature>
<keyword evidence="8 11" id="KW-0720">Serine protease</keyword>
<comment type="function">
    <text evidence="2">Secreted tripeptidyl-peptidase which degrades proteins at acidic pHs and is involved in virulence.</text>
</comment>
<feature type="binding site" evidence="11">
    <location>
        <position position="593"/>
    </location>
    <ligand>
        <name>Ca(2+)</name>
        <dbReference type="ChEBI" id="CHEBI:29108"/>
    </ligand>
</feature>
<dbReference type="eggNOG" id="ENOG502QTN1">
    <property type="taxonomic scope" value="Eukaryota"/>
</dbReference>
<dbReference type="EC" id="3.4.14.10" evidence="4"/>
<organism evidence="14 15">
    <name type="scientific">Beauveria bassiana D1-5</name>
    <dbReference type="NCBI Taxonomy" id="1245745"/>
    <lineage>
        <taxon>Eukaryota</taxon>
        <taxon>Fungi</taxon>
        <taxon>Dikarya</taxon>
        <taxon>Ascomycota</taxon>
        <taxon>Pezizomycotina</taxon>
        <taxon>Sordariomycetes</taxon>
        <taxon>Hypocreomycetidae</taxon>
        <taxon>Hypocreales</taxon>
        <taxon>Cordycipitaceae</taxon>
        <taxon>Beauveria</taxon>
    </lineage>
</organism>
<evidence type="ECO:0000256" key="1">
    <source>
        <dbReference type="ARBA" id="ARBA00001910"/>
    </source>
</evidence>
<dbReference type="InterPro" id="IPR030400">
    <property type="entry name" value="Sedolisin_dom"/>
</dbReference>
<name>A0A0A2VHA5_BEABA</name>
<evidence type="ECO:0000256" key="12">
    <source>
        <dbReference type="SAM" id="SignalP"/>
    </source>
</evidence>
<dbReference type="GO" id="GO:0046872">
    <property type="term" value="F:metal ion binding"/>
    <property type="evidence" value="ECO:0007669"/>
    <property type="project" value="UniProtKB-UniRule"/>
</dbReference>
<dbReference type="PANTHER" id="PTHR14218">
    <property type="entry name" value="PROTEASE S8 TRIPEPTIDYL PEPTIDASE I CLN2"/>
    <property type="match status" value="1"/>
</dbReference>
<feature type="binding site" evidence="11">
    <location>
        <position position="568"/>
    </location>
    <ligand>
        <name>Ca(2+)</name>
        <dbReference type="ChEBI" id="CHEBI:29108"/>
    </ligand>
</feature>
<evidence type="ECO:0000313" key="15">
    <source>
        <dbReference type="Proteomes" id="UP000030106"/>
    </source>
</evidence>
<proteinExistence type="predicted"/>
<keyword evidence="5 11" id="KW-0645">Protease</keyword>
<comment type="catalytic activity">
    <reaction evidence="1">
        <text>Release of an N-terminal tripeptide from a polypeptide.</text>
        <dbReference type="EC" id="3.4.14.10"/>
    </reaction>
</comment>
<feature type="active site" description="Charge relay system" evidence="11">
    <location>
        <position position="283"/>
    </location>
</feature>
<dbReference type="PROSITE" id="PS51695">
    <property type="entry name" value="SEDOLISIN"/>
    <property type="match status" value="1"/>
</dbReference>
<dbReference type="GO" id="GO:0006508">
    <property type="term" value="P:proteolysis"/>
    <property type="evidence" value="ECO:0007669"/>
    <property type="project" value="UniProtKB-KW"/>
</dbReference>
<comment type="caution">
    <text evidence="14">The sequence shown here is derived from an EMBL/GenBank/DDBJ whole genome shotgun (WGS) entry which is preliminary data.</text>
</comment>
<dbReference type="HOGENOM" id="CLU_013783_4_0_1"/>
<keyword evidence="7 11" id="KW-0378">Hydrolase</keyword>
<keyword evidence="10" id="KW-0865">Zymogen</keyword>
<evidence type="ECO:0000256" key="6">
    <source>
        <dbReference type="ARBA" id="ARBA00022723"/>
    </source>
</evidence>
<comment type="subcellular location">
    <subcellularLocation>
        <location evidence="3">Secreted</location>
        <location evidence="3">Extracellular space</location>
    </subcellularLocation>
</comment>
<dbReference type="InterPro" id="IPR050819">
    <property type="entry name" value="Tripeptidyl-peptidase_I"/>
</dbReference>
<keyword evidence="9 11" id="KW-0106">Calcium</keyword>
<reference evidence="14 15" key="1">
    <citation type="submission" date="2012-10" db="EMBL/GenBank/DDBJ databases">
        <title>Genome sequencing and analysis of entomopathogenic fungi Beauveria bassiana D1-5.</title>
        <authorList>
            <person name="Li Q."/>
            <person name="Wang L."/>
            <person name="Zhang Z."/>
            <person name="Wang Q."/>
            <person name="Ren J."/>
            <person name="Wang M."/>
            <person name="Xu W."/>
            <person name="Wang J."/>
            <person name="Lu Y."/>
            <person name="Du Q."/>
            <person name="Sun Z."/>
        </authorList>
    </citation>
    <scope>NUCLEOTIDE SEQUENCE [LARGE SCALE GENOMIC DNA]</scope>
    <source>
        <strain evidence="14 15">D1-5</strain>
    </source>
</reference>
<dbReference type="EMBL" id="ANFO01000712">
    <property type="protein sequence ID" value="KGQ07241.1"/>
    <property type="molecule type" value="Genomic_DNA"/>
</dbReference>
<feature type="binding site" evidence="11">
    <location>
        <position position="569"/>
    </location>
    <ligand>
        <name>Ca(2+)</name>
        <dbReference type="ChEBI" id="CHEBI:29108"/>
    </ligand>
</feature>
<dbReference type="InterPro" id="IPR015366">
    <property type="entry name" value="S53_propep"/>
</dbReference>
<keyword evidence="12" id="KW-0732">Signal</keyword>
<keyword evidence="6 11" id="KW-0479">Metal-binding</keyword>
<dbReference type="PANTHER" id="PTHR14218:SF19">
    <property type="entry name" value="SERINE PROTEASE AORO, PUTATIVE (AFU_ORTHOLOGUE AFUA_6G10250)-RELATED"/>
    <property type="match status" value="1"/>
</dbReference>
<feature type="domain" description="Peptidase S53" evidence="13">
    <location>
        <begin position="207"/>
        <end position="615"/>
    </location>
</feature>
<dbReference type="MEROPS" id="S53.007"/>
<evidence type="ECO:0000256" key="9">
    <source>
        <dbReference type="ARBA" id="ARBA00022837"/>
    </source>
</evidence>
<dbReference type="OrthoDB" id="409122at2759"/>
<evidence type="ECO:0000256" key="10">
    <source>
        <dbReference type="ARBA" id="ARBA00023145"/>
    </source>
</evidence>
<accession>A0A0A2VHA5</accession>
<feature type="signal peptide" evidence="12">
    <location>
        <begin position="1"/>
        <end position="17"/>
    </location>
</feature>
<dbReference type="SUPFAM" id="SSF54897">
    <property type="entry name" value="Protease propeptides/inhibitors"/>
    <property type="match status" value="1"/>
</dbReference>
<dbReference type="InterPro" id="IPR000209">
    <property type="entry name" value="Peptidase_S8/S53_dom"/>
</dbReference>
<protein>
    <recommendedName>
        <fullName evidence="4">tripeptidyl-peptidase II</fullName>
        <ecNumber evidence="4">3.4.14.10</ecNumber>
    </recommendedName>
</protein>
<dbReference type="Gene3D" id="3.40.50.200">
    <property type="entry name" value="Peptidase S8/S53 domain"/>
    <property type="match status" value="1"/>
</dbReference>
<evidence type="ECO:0000256" key="4">
    <source>
        <dbReference type="ARBA" id="ARBA00012462"/>
    </source>
</evidence>
<dbReference type="GO" id="GO:0008240">
    <property type="term" value="F:tripeptidyl-peptidase activity"/>
    <property type="evidence" value="ECO:0007669"/>
    <property type="project" value="UniProtKB-EC"/>
</dbReference>
<comment type="cofactor">
    <cofactor evidence="11">
        <name>Ca(2+)</name>
        <dbReference type="ChEBI" id="CHEBI:29108"/>
    </cofactor>
    <text evidence="11">Binds 1 Ca(2+) ion per subunit.</text>
</comment>
<evidence type="ECO:0000256" key="5">
    <source>
        <dbReference type="ARBA" id="ARBA00022670"/>
    </source>
</evidence>
<dbReference type="InterPro" id="IPR036852">
    <property type="entry name" value="Peptidase_S8/S53_dom_sf"/>
</dbReference>
<gene>
    <name evidence="14" type="ORF">BBAD15_g7435</name>
</gene>
<dbReference type="SUPFAM" id="SSF52743">
    <property type="entry name" value="Subtilisin-like"/>
    <property type="match status" value="1"/>
</dbReference>
<dbReference type="Proteomes" id="UP000030106">
    <property type="component" value="Unassembled WGS sequence"/>
</dbReference>
<dbReference type="Pfam" id="PF09286">
    <property type="entry name" value="Pro-kuma_activ"/>
    <property type="match status" value="1"/>
</dbReference>